<dbReference type="EMBL" id="MN079114">
    <property type="protein sequence ID" value="QEA05878.1"/>
    <property type="molecule type" value="Genomic_DNA"/>
</dbReference>
<protein>
    <submittedName>
        <fullName evidence="1">Uncharacterized protein</fullName>
    </submittedName>
</protein>
<sequence>MADNTVQITLKANVADFEKSIKAGVGTFDAEMKGAARTANTQVLLGIPSRLLWSSTKFSTNSVET</sequence>
<reference evidence="1" key="1">
    <citation type="submission" date="2019-06" db="EMBL/GenBank/DDBJ databases">
        <authorList>
            <person name="Murdoch R.W."/>
            <person name="Fathepure B."/>
        </authorList>
    </citation>
    <scope>NUCLEOTIDE SEQUENCE</scope>
</reference>
<name>A0A5B8RD53_9ZZZZ</name>
<organism evidence="1">
    <name type="scientific">uncultured organism</name>
    <dbReference type="NCBI Taxonomy" id="155900"/>
    <lineage>
        <taxon>unclassified sequences</taxon>
        <taxon>environmental samples</taxon>
    </lineage>
</organism>
<proteinExistence type="predicted"/>
<accession>A0A5B8RD53</accession>
<gene>
    <name evidence="1" type="ORF">KBTEX_02206</name>
</gene>
<dbReference type="AlphaFoldDB" id="A0A5B8RD53"/>
<evidence type="ECO:0000313" key="1">
    <source>
        <dbReference type="EMBL" id="QEA05878.1"/>
    </source>
</evidence>